<dbReference type="Gene3D" id="3.30.160.40">
    <property type="entry name" value="Porphobilinogen deaminase, C-terminal domain"/>
    <property type="match status" value="1"/>
</dbReference>
<dbReference type="PRINTS" id="PR00151">
    <property type="entry name" value="PORPHBDMNASE"/>
</dbReference>
<evidence type="ECO:0000256" key="3">
    <source>
        <dbReference type="ARBA" id="ARBA00005638"/>
    </source>
</evidence>
<dbReference type="SUPFAM" id="SSF53850">
    <property type="entry name" value="Periplasmic binding protein-like II"/>
    <property type="match status" value="1"/>
</dbReference>
<dbReference type="InterPro" id="IPR036803">
    <property type="entry name" value="Porphobilinogen_deaminase_C_sf"/>
</dbReference>
<evidence type="ECO:0000256" key="4">
    <source>
        <dbReference type="ARBA" id="ARBA00011245"/>
    </source>
</evidence>
<evidence type="ECO:0000256" key="6">
    <source>
        <dbReference type="ARBA" id="ARBA00023244"/>
    </source>
</evidence>
<dbReference type="InterPro" id="IPR022417">
    <property type="entry name" value="Porphobilin_deaminase_N"/>
</dbReference>
<name>A0A1I0CD21_9PROT</name>
<dbReference type="Gene3D" id="3.40.190.10">
    <property type="entry name" value="Periplasmic binding protein-like II"/>
    <property type="match status" value="2"/>
</dbReference>
<dbReference type="EC" id="2.5.1.61" evidence="8"/>
<sequence length="345" mass="38100">MFVQAIVAHAKMTADQSRKFSFLLFFYCMSSSFSIPKRITIASRESLLAMWQAKHIRQCLNQLYPQTEVNILGMTTKGDQILDKSLSKIGGKGLFIKELEQALEDGRADIAVHSMKDMPMNVPEGFILAAITEREDPRDAFVSNQYENLEELPSGSIVGTSSLRRESQLRAQFPHLNVNPLRGNVQTRLRKLDEGQYAAIILAAAGLKRLELSDRITALLNPEQSLPAVGQGALGIECRHDRPDLVALLQPLHHQKTAYCVKAERAMSRVLGGSCQIPLGAFAEIENNQLKLRGFVASPDGTQFVRDTVSGNLESGEDMGKNMAQNLIAQGADKILAAIETQHSW</sequence>
<dbReference type="UniPathway" id="UPA00251">
    <property type="reaction ID" value="UER00319"/>
</dbReference>
<dbReference type="HAMAP" id="MF_00260">
    <property type="entry name" value="Porphobil_deam"/>
    <property type="match status" value="1"/>
</dbReference>
<dbReference type="GO" id="GO:0004418">
    <property type="term" value="F:hydroxymethylbilane synthase activity"/>
    <property type="evidence" value="ECO:0007669"/>
    <property type="project" value="UniProtKB-UniRule"/>
</dbReference>
<dbReference type="PROSITE" id="PS00533">
    <property type="entry name" value="PORPHOBILINOGEN_DEAM"/>
    <property type="match status" value="1"/>
</dbReference>
<dbReference type="Proteomes" id="UP000199345">
    <property type="component" value="Unassembled WGS sequence"/>
</dbReference>
<evidence type="ECO:0000259" key="9">
    <source>
        <dbReference type="Pfam" id="PF01379"/>
    </source>
</evidence>
<evidence type="ECO:0000256" key="8">
    <source>
        <dbReference type="HAMAP-Rule" id="MF_00260"/>
    </source>
</evidence>
<comment type="miscellaneous">
    <text evidence="8">The porphobilinogen subunits are added to the dipyrromethane group.</text>
</comment>
<protein>
    <recommendedName>
        <fullName evidence="8">Porphobilinogen deaminase</fullName>
        <shortName evidence="8">PBG</shortName>
        <ecNumber evidence="8">2.5.1.61</ecNumber>
    </recommendedName>
    <alternativeName>
        <fullName evidence="8">Hydroxymethylbilane synthase</fullName>
        <shortName evidence="8">HMBS</shortName>
    </alternativeName>
    <alternativeName>
        <fullName evidence="8">Pre-uroporphyrinogen synthase</fullName>
    </alternativeName>
</protein>
<evidence type="ECO:0000256" key="7">
    <source>
        <dbReference type="ARBA" id="ARBA00048169"/>
    </source>
</evidence>
<gene>
    <name evidence="8" type="primary">hemC</name>
    <name evidence="11" type="ORF">SAMN05216326_11430</name>
</gene>
<dbReference type="FunFam" id="3.30.160.40:FF:000002">
    <property type="entry name" value="Porphobilinogen deaminase"/>
    <property type="match status" value="1"/>
</dbReference>
<evidence type="ECO:0000256" key="5">
    <source>
        <dbReference type="ARBA" id="ARBA00022679"/>
    </source>
</evidence>
<evidence type="ECO:0000313" key="11">
    <source>
        <dbReference type="EMBL" id="SET17184.1"/>
    </source>
</evidence>
<comment type="similarity">
    <text evidence="3 8">Belongs to the HMBS family.</text>
</comment>
<evidence type="ECO:0000259" key="10">
    <source>
        <dbReference type="Pfam" id="PF03900"/>
    </source>
</evidence>
<dbReference type="AlphaFoldDB" id="A0A1I0CD21"/>
<dbReference type="GO" id="GO:0006782">
    <property type="term" value="P:protoporphyrinogen IX biosynthetic process"/>
    <property type="evidence" value="ECO:0007669"/>
    <property type="project" value="UniProtKB-UniRule"/>
</dbReference>
<dbReference type="InterPro" id="IPR022419">
    <property type="entry name" value="Porphobilin_deaminase_cofac_BS"/>
</dbReference>
<dbReference type="GO" id="GO:0005737">
    <property type="term" value="C:cytoplasm"/>
    <property type="evidence" value="ECO:0007669"/>
    <property type="project" value="UniProtKB-UniRule"/>
</dbReference>
<dbReference type="PIRSF" id="PIRSF001438">
    <property type="entry name" value="4pyrrol_synth_OHMeBilane_synth"/>
    <property type="match status" value="1"/>
</dbReference>
<evidence type="ECO:0000256" key="1">
    <source>
        <dbReference type="ARBA" id="ARBA00002869"/>
    </source>
</evidence>
<comment type="subunit">
    <text evidence="4 8">Monomer.</text>
</comment>
<accession>A0A1I0CD21</accession>
<reference evidence="12" key="1">
    <citation type="submission" date="2016-10" db="EMBL/GenBank/DDBJ databases">
        <authorList>
            <person name="Varghese N."/>
            <person name="Submissions S."/>
        </authorList>
    </citation>
    <scope>NUCLEOTIDE SEQUENCE [LARGE SCALE GENOMIC DNA]</scope>
    <source>
        <strain evidence="12">Nm71</strain>
    </source>
</reference>
<keyword evidence="5 8" id="KW-0808">Transferase</keyword>
<dbReference type="Pfam" id="PF01379">
    <property type="entry name" value="Porphobil_deam"/>
    <property type="match status" value="1"/>
</dbReference>
<dbReference type="PANTHER" id="PTHR11557:SF0">
    <property type="entry name" value="PORPHOBILINOGEN DEAMINASE"/>
    <property type="match status" value="1"/>
</dbReference>
<dbReference type="EMBL" id="FOIA01000014">
    <property type="protein sequence ID" value="SET17184.1"/>
    <property type="molecule type" value="Genomic_DNA"/>
</dbReference>
<dbReference type="Pfam" id="PF03900">
    <property type="entry name" value="Porphobil_deamC"/>
    <property type="match status" value="1"/>
</dbReference>
<comment type="function">
    <text evidence="1 8">Tetrapolymerization of the monopyrrole PBG into the hydroxymethylbilane pre-uroporphyrinogen in several discrete steps.</text>
</comment>
<comment type="cofactor">
    <cofactor evidence="8">
        <name>dipyrromethane</name>
        <dbReference type="ChEBI" id="CHEBI:60342"/>
    </cofactor>
    <text evidence="8">Binds 1 dipyrromethane group covalently.</text>
</comment>
<organism evidence="11 12">
    <name type="scientific">Nitrosomonas marina</name>
    <dbReference type="NCBI Taxonomy" id="917"/>
    <lineage>
        <taxon>Bacteria</taxon>
        <taxon>Pseudomonadati</taxon>
        <taxon>Pseudomonadota</taxon>
        <taxon>Betaproteobacteria</taxon>
        <taxon>Nitrosomonadales</taxon>
        <taxon>Nitrosomonadaceae</taxon>
        <taxon>Nitrosomonas</taxon>
    </lineage>
</organism>
<evidence type="ECO:0000256" key="2">
    <source>
        <dbReference type="ARBA" id="ARBA00004735"/>
    </source>
</evidence>
<feature type="domain" description="Porphobilinogen deaminase C-terminal" evidence="10">
    <location>
        <begin position="259"/>
        <end position="328"/>
    </location>
</feature>
<dbReference type="InterPro" id="IPR000860">
    <property type="entry name" value="HemC"/>
</dbReference>
<proteinExistence type="inferred from homology"/>
<dbReference type="SUPFAM" id="SSF54782">
    <property type="entry name" value="Porphobilinogen deaminase (hydroxymethylbilane synthase), C-terminal domain"/>
    <property type="match status" value="1"/>
</dbReference>
<comment type="pathway">
    <text evidence="2">Porphyrin-containing compound metabolism; protoporphyrin-IX biosynthesis; coproporphyrinogen-III from 5-aminolevulinate: step 2/4.</text>
</comment>
<feature type="domain" description="Porphobilinogen deaminase N-terminal" evidence="9">
    <location>
        <begin position="39"/>
        <end position="244"/>
    </location>
</feature>
<keyword evidence="6 8" id="KW-0627">Porphyrin biosynthesis</keyword>
<dbReference type="FunFam" id="3.40.190.10:FF:000005">
    <property type="entry name" value="Porphobilinogen deaminase"/>
    <property type="match status" value="1"/>
</dbReference>
<dbReference type="FunFam" id="3.40.190.10:FF:000004">
    <property type="entry name" value="Porphobilinogen deaminase"/>
    <property type="match status" value="1"/>
</dbReference>
<evidence type="ECO:0000313" key="12">
    <source>
        <dbReference type="Proteomes" id="UP000199345"/>
    </source>
</evidence>
<feature type="modified residue" description="S-(dipyrrolylmethanemethyl)cysteine" evidence="8">
    <location>
        <position position="275"/>
    </location>
</feature>
<dbReference type="CDD" id="cd13646">
    <property type="entry name" value="PBP2_EcHMBS_like"/>
    <property type="match status" value="1"/>
</dbReference>
<dbReference type="InterPro" id="IPR022418">
    <property type="entry name" value="Porphobilinogen_deaminase_C"/>
</dbReference>
<dbReference type="PANTHER" id="PTHR11557">
    <property type="entry name" value="PORPHOBILINOGEN DEAMINASE"/>
    <property type="match status" value="1"/>
</dbReference>
<keyword evidence="12" id="KW-1185">Reference proteome</keyword>
<dbReference type="NCBIfam" id="TIGR00212">
    <property type="entry name" value="hemC"/>
    <property type="match status" value="1"/>
</dbReference>
<comment type="catalytic activity">
    <reaction evidence="7 8">
        <text>4 porphobilinogen + H2O = hydroxymethylbilane + 4 NH4(+)</text>
        <dbReference type="Rhea" id="RHEA:13185"/>
        <dbReference type="ChEBI" id="CHEBI:15377"/>
        <dbReference type="ChEBI" id="CHEBI:28938"/>
        <dbReference type="ChEBI" id="CHEBI:57845"/>
        <dbReference type="ChEBI" id="CHEBI:58126"/>
        <dbReference type="EC" id="2.5.1.61"/>
    </reaction>
</comment>